<dbReference type="GO" id="GO:0016787">
    <property type="term" value="F:hydrolase activity"/>
    <property type="evidence" value="ECO:0007669"/>
    <property type="project" value="UniProtKB-KW"/>
</dbReference>
<gene>
    <name evidence="3" type="ORF">E8P82_09530</name>
</gene>
<feature type="region of interest" description="Disordered" evidence="2">
    <location>
        <begin position="1"/>
        <end position="22"/>
    </location>
</feature>
<comment type="cofactor">
    <cofactor evidence="1">
        <name>Mg(2+)</name>
        <dbReference type="ChEBI" id="CHEBI:18420"/>
    </cofactor>
    <text evidence="1">Binds 2 magnesium ions per subunit.</text>
</comment>
<feature type="compositionally biased region" description="Polar residues" evidence="2">
    <location>
        <begin position="1"/>
        <end position="15"/>
    </location>
</feature>
<dbReference type="RefSeq" id="WP_136454383.1">
    <property type="nucleotide sequence ID" value="NZ_SSWH01000007.1"/>
</dbReference>
<dbReference type="AlphaFoldDB" id="A0A4S5E430"/>
<keyword evidence="4" id="KW-1185">Reference proteome</keyword>
<keyword evidence="1" id="KW-0479">Metal-binding</keyword>
<evidence type="ECO:0000313" key="3">
    <source>
        <dbReference type="EMBL" id="THJ66231.1"/>
    </source>
</evidence>
<feature type="region of interest" description="Disordered" evidence="2">
    <location>
        <begin position="225"/>
        <end position="247"/>
    </location>
</feature>
<accession>A0A4S5E430</accession>
<organism evidence="3 4">
    <name type="scientific">Arthrobacter echini</name>
    <dbReference type="NCBI Taxonomy" id="1529066"/>
    <lineage>
        <taxon>Bacteria</taxon>
        <taxon>Bacillati</taxon>
        <taxon>Actinomycetota</taxon>
        <taxon>Actinomycetes</taxon>
        <taxon>Micrococcales</taxon>
        <taxon>Micrococcaceae</taxon>
        <taxon>Arthrobacter</taxon>
    </lineage>
</organism>
<protein>
    <submittedName>
        <fullName evidence="3">ADP-ribosylglycohydrolase family protein</fullName>
    </submittedName>
</protein>
<dbReference type="Proteomes" id="UP000305233">
    <property type="component" value="Unassembled WGS sequence"/>
</dbReference>
<dbReference type="Gene3D" id="1.10.4080.10">
    <property type="entry name" value="ADP-ribosylation/Crystallin J1"/>
    <property type="match status" value="1"/>
</dbReference>
<dbReference type="InterPro" id="IPR005502">
    <property type="entry name" value="Ribosyl_crysJ1"/>
</dbReference>
<evidence type="ECO:0000256" key="1">
    <source>
        <dbReference type="PIRSR" id="PIRSR605502-1"/>
    </source>
</evidence>
<dbReference type="InterPro" id="IPR036705">
    <property type="entry name" value="Ribosyl_crysJ1_sf"/>
</dbReference>
<evidence type="ECO:0000256" key="2">
    <source>
        <dbReference type="SAM" id="MobiDB-lite"/>
    </source>
</evidence>
<proteinExistence type="predicted"/>
<reference evidence="3 4" key="1">
    <citation type="submission" date="2019-04" db="EMBL/GenBank/DDBJ databases">
        <authorList>
            <person name="Liu Q."/>
            <person name="Xin Y.-H."/>
        </authorList>
    </citation>
    <scope>NUCLEOTIDE SEQUENCE [LARGE SCALE GENOMIC DNA]</scope>
    <source>
        <strain evidence="3 4">AM23</strain>
    </source>
</reference>
<dbReference type="Pfam" id="PF03747">
    <property type="entry name" value="ADP_ribosyl_GH"/>
    <property type="match status" value="1"/>
</dbReference>
<feature type="binding site" evidence="1">
    <location>
        <position position="92"/>
    </location>
    <ligand>
        <name>Mg(2+)</name>
        <dbReference type="ChEBI" id="CHEBI:18420"/>
        <label>1</label>
    </ligand>
</feature>
<keyword evidence="1" id="KW-0460">Magnesium</keyword>
<name>A0A4S5E430_9MICC</name>
<dbReference type="SUPFAM" id="SSF101478">
    <property type="entry name" value="ADP-ribosylglycohydrolase"/>
    <property type="match status" value="1"/>
</dbReference>
<sequence>MTNHSRADSTATTDQGAAEPAPTSYEDRVLGCLLGIMAGDAYGLLHTTGGDPRAAFVDPAPLAVSDATSLTLYSTDGLIEALEWANDGVAADETACLWLAYLRWLDHQGEHPPASAPAPPPRWLDLQPDLPPAEHPDQDTVRALLSGEMGTRARPLNAGSTGPGALMRSAPFGLVPRIPATMVERLTLDAAALTHGGTGATEPAAAYSGIIRSLVIEGGSLTAALGDRAPDGPGPTRDAAAPAGPAAAPTAAGTLAAALQAVREGTAATDSPDEQMATALARAVAPGAADASPVIAASLTGGVLGALHGTAALPSAYLSSPGTPEVVRTMARKLLAATTGT</sequence>
<dbReference type="OrthoDB" id="4871367at2"/>
<feature type="compositionally biased region" description="Low complexity" evidence="2">
    <location>
        <begin position="234"/>
        <end position="247"/>
    </location>
</feature>
<keyword evidence="3" id="KW-0378">Hydrolase</keyword>
<comment type="caution">
    <text evidence="3">The sequence shown here is derived from an EMBL/GenBank/DDBJ whole genome shotgun (WGS) entry which is preliminary data.</text>
</comment>
<evidence type="ECO:0000313" key="4">
    <source>
        <dbReference type="Proteomes" id="UP000305233"/>
    </source>
</evidence>
<dbReference type="GO" id="GO:0046872">
    <property type="term" value="F:metal ion binding"/>
    <property type="evidence" value="ECO:0007669"/>
    <property type="project" value="UniProtKB-KW"/>
</dbReference>
<dbReference type="EMBL" id="SSWH01000007">
    <property type="protein sequence ID" value="THJ66231.1"/>
    <property type="molecule type" value="Genomic_DNA"/>
</dbReference>